<comment type="caution">
    <text evidence="1">The sequence shown here is derived from an EMBL/GenBank/DDBJ whole genome shotgun (WGS) entry which is preliminary data.</text>
</comment>
<sequence>MTADLTDPGDLDLLATGELTVLGRIVTASNATLVCEASSNGQSLRCVYKPIRGERPLWDFPDGTLAGREVASYLVSEATGWGVIPRTVLRDGPYGPGMVQEWVETPEPTGELGERLGLVDVCPPDEVPPGWFDVLRAEGADGEDVALIHADDPRLQRMAVLDVLINNADRKGGHALEGVDGSVYGVDHGICLHTDDKLRTVLWGWAGQPVVGALLPDIEMLAGRLDGELADRLHEHITGDEVDALRARTAALLARPVMPRPFGHRTIPWPPF</sequence>
<evidence type="ECO:0000313" key="2">
    <source>
        <dbReference type="Proteomes" id="UP001595914"/>
    </source>
</evidence>
<organism evidence="1 2">
    <name type="scientific">Rhodococcus kronopolitis</name>
    <dbReference type="NCBI Taxonomy" id="1460226"/>
    <lineage>
        <taxon>Bacteria</taxon>
        <taxon>Bacillati</taxon>
        <taxon>Actinomycetota</taxon>
        <taxon>Actinomycetes</taxon>
        <taxon>Mycobacteriales</taxon>
        <taxon>Nocardiaceae</taxon>
        <taxon>Rhodococcus</taxon>
    </lineage>
</organism>
<dbReference type="InterPro" id="IPR022292">
    <property type="entry name" value="CHP03843"/>
</dbReference>
<dbReference type="Proteomes" id="UP001595914">
    <property type="component" value="Unassembled WGS sequence"/>
</dbReference>
<proteinExistence type="predicted"/>
<evidence type="ECO:0000313" key="1">
    <source>
        <dbReference type="EMBL" id="MFC4604572.1"/>
    </source>
</evidence>
<protein>
    <submittedName>
        <fullName evidence="1">SCO1664 family protein</fullName>
    </submittedName>
</protein>
<reference evidence="2" key="1">
    <citation type="journal article" date="2019" name="Int. J. Syst. Evol. Microbiol.">
        <title>The Global Catalogue of Microorganisms (GCM) 10K type strain sequencing project: providing services to taxonomists for standard genome sequencing and annotation.</title>
        <authorList>
            <consortium name="The Broad Institute Genomics Platform"/>
            <consortium name="The Broad Institute Genome Sequencing Center for Infectious Disease"/>
            <person name="Wu L."/>
            <person name="Ma J."/>
        </authorList>
    </citation>
    <scope>NUCLEOTIDE SEQUENCE [LARGE SCALE GENOMIC DNA]</scope>
    <source>
        <strain evidence="2">CCUG 54520</strain>
    </source>
</reference>
<accession>A0ABV9FS06</accession>
<dbReference type="EMBL" id="JBHSFO010000005">
    <property type="protein sequence ID" value="MFC4604572.1"/>
    <property type="molecule type" value="Genomic_DNA"/>
</dbReference>
<gene>
    <name evidence="1" type="ORF">ACFO6S_12820</name>
</gene>
<dbReference type="RefSeq" id="WP_378417481.1">
    <property type="nucleotide sequence ID" value="NZ_JBHSFO010000005.1"/>
</dbReference>
<keyword evidence="2" id="KW-1185">Reference proteome</keyword>
<dbReference type="NCBIfam" id="TIGR03843">
    <property type="entry name" value="SCO1664 family protein"/>
    <property type="match status" value="1"/>
</dbReference>
<name>A0ABV9FS06_9NOCA</name>